<dbReference type="InterPro" id="IPR035793">
    <property type="entry name" value="Macro_GDAP2"/>
</dbReference>
<dbReference type="PANTHER" id="PTHR11106">
    <property type="entry name" value="GANGLIOSIDE INDUCED DIFFERENTIATION ASSOCIATED PROTEIN 2-RELATED"/>
    <property type="match status" value="1"/>
</dbReference>
<protein>
    <recommendedName>
        <fullName evidence="2">Macro domain-containing protein</fullName>
    </recommendedName>
</protein>
<name>A0A482X877_LAOST</name>
<dbReference type="SMR" id="A0A482X877"/>
<dbReference type="Gene3D" id="3.40.525.10">
    <property type="entry name" value="CRAL-TRIO lipid binding domain"/>
    <property type="match status" value="2"/>
</dbReference>
<dbReference type="PANTHER" id="PTHR11106:SF72">
    <property type="entry name" value="GANGLIOSIDE-INDUCED DIFFERENTIATION-ASSOCIATED PROTEIN 2"/>
    <property type="match status" value="1"/>
</dbReference>
<dbReference type="PROSITE" id="PS51154">
    <property type="entry name" value="MACRO"/>
    <property type="match status" value="1"/>
</dbReference>
<comment type="caution">
    <text evidence="3">The sequence shown here is derived from an EMBL/GenBank/DDBJ whole genome shotgun (WGS) entry which is preliminary data.</text>
</comment>
<dbReference type="InterPro" id="IPR001251">
    <property type="entry name" value="CRAL-TRIO_dom"/>
</dbReference>
<dbReference type="InterPro" id="IPR036865">
    <property type="entry name" value="CRAL-TRIO_dom_sf"/>
</dbReference>
<evidence type="ECO:0000313" key="4">
    <source>
        <dbReference type="Proteomes" id="UP000291343"/>
    </source>
</evidence>
<dbReference type="Gene3D" id="3.40.220.10">
    <property type="entry name" value="Leucine Aminopeptidase, subunit E, domain 1"/>
    <property type="match status" value="1"/>
</dbReference>
<gene>
    <name evidence="3" type="ORF">LSTR_LSTR011623</name>
</gene>
<dbReference type="CDD" id="cd00170">
    <property type="entry name" value="SEC14"/>
    <property type="match status" value="1"/>
</dbReference>
<dbReference type="Pfam" id="PF13716">
    <property type="entry name" value="CRAL_TRIO_2"/>
    <property type="match status" value="1"/>
</dbReference>
<evidence type="ECO:0000259" key="2">
    <source>
        <dbReference type="PROSITE" id="PS51154"/>
    </source>
</evidence>
<dbReference type="Proteomes" id="UP000291343">
    <property type="component" value="Unassembled WGS sequence"/>
</dbReference>
<dbReference type="InterPro" id="IPR043472">
    <property type="entry name" value="Macro_dom-like"/>
</dbReference>
<dbReference type="STRING" id="195883.A0A482X877"/>
<dbReference type="SUPFAM" id="SSF52087">
    <property type="entry name" value="CRAL/TRIO domain"/>
    <property type="match status" value="1"/>
</dbReference>
<dbReference type="SMART" id="SM00506">
    <property type="entry name" value="A1pp"/>
    <property type="match status" value="1"/>
</dbReference>
<dbReference type="FunCoup" id="A0A482X877">
    <property type="interactions" value="1376"/>
</dbReference>
<feature type="domain" description="Macro" evidence="2">
    <location>
        <begin position="45"/>
        <end position="230"/>
    </location>
</feature>
<evidence type="ECO:0000313" key="3">
    <source>
        <dbReference type="EMBL" id="RZF41688.1"/>
    </source>
</evidence>
<comment type="similarity">
    <text evidence="1">Belongs to the GDAP2 family.</text>
</comment>
<dbReference type="Pfam" id="PF01661">
    <property type="entry name" value="Macro"/>
    <property type="match status" value="1"/>
</dbReference>
<dbReference type="SUPFAM" id="SSF52949">
    <property type="entry name" value="Macro domain-like"/>
    <property type="match status" value="1"/>
</dbReference>
<dbReference type="CDD" id="cd02905">
    <property type="entry name" value="Macro_GDAP2-like"/>
    <property type="match status" value="1"/>
</dbReference>
<dbReference type="AlphaFoldDB" id="A0A482X877"/>
<keyword evidence="4" id="KW-1185">Reference proteome</keyword>
<dbReference type="EMBL" id="QKKF02016501">
    <property type="protein sequence ID" value="RZF41688.1"/>
    <property type="molecule type" value="Genomic_DNA"/>
</dbReference>
<organism evidence="3 4">
    <name type="scientific">Laodelphax striatellus</name>
    <name type="common">Small brown planthopper</name>
    <name type="synonym">Delphax striatella</name>
    <dbReference type="NCBI Taxonomy" id="195883"/>
    <lineage>
        <taxon>Eukaryota</taxon>
        <taxon>Metazoa</taxon>
        <taxon>Ecdysozoa</taxon>
        <taxon>Arthropoda</taxon>
        <taxon>Hexapoda</taxon>
        <taxon>Insecta</taxon>
        <taxon>Pterygota</taxon>
        <taxon>Neoptera</taxon>
        <taxon>Paraneoptera</taxon>
        <taxon>Hemiptera</taxon>
        <taxon>Auchenorrhyncha</taxon>
        <taxon>Fulgoroidea</taxon>
        <taxon>Delphacidae</taxon>
        <taxon>Criomorphinae</taxon>
        <taxon>Laodelphax</taxon>
    </lineage>
</organism>
<dbReference type="InterPro" id="IPR002589">
    <property type="entry name" value="Macro_dom"/>
</dbReference>
<dbReference type="InParanoid" id="A0A482X877"/>
<evidence type="ECO:0000256" key="1">
    <source>
        <dbReference type="ARBA" id="ARBA00008355"/>
    </source>
</evidence>
<sequence length="497" mass="56096">MVAENKMEDPLGIVPSVVSINDLKPWSHSAPIHNPVHTNNANHPLSPFSFNPTLNEKIILWEGDITTLRVDAIVHSTNEMLNERNPVSERIFAKAGPKLKEVLRTEIIECRTGEVQVTEGFNLPARYILHTVGPNYNVKFQSAAENTLHACYRSVLLEARERKLHSLGLCVINSVRRNFPPDEGAHIALRTVRRFLEQQHESGGGGLETVVLVVESGDSGIYEVLMPLYFPRSLGEERVALLQLPSSGVGGPDGEPLFPDRQIRIIDNPQHQHHTVGGRVRLDNDAKSVGLIVTGYRKGEESSVIDLSSSLGDSVFSQMQGDLDQQRLLGDRPAPTIDPLVVREIHNKERYERLLRRAKTEDLSEVSGIGCLYQSGVDRFGRPVIVFVGKWFRFKEINLDKAILSVFVVEQPLFFFSRYKKNLKAFYVVHPTFWTKMMTWWFTTFMAPAIKQKVQSLPGVEYLYSAMCPDQLEIPAFITEYDMTINGIRYFQPGSTT</sequence>
<proteinExistence type="inferred from homology"/>
<reference evidence="3 4" key="1">
    <citation type="journal article" date="2017" name="Gigascience">
        <title>Genome sequence of the small brown planthopper, Laodelphax striatellus.</title>
        <authorList>
            <person name="Zhu J."/>
            <person name="Jiang F."/>
            <person name="Wang X."/>
            <person name="Yang P."/>
            <person name="Bao Y."/>
            <person name="Zhao W."/>
            <person name="Wang W."/>
            <person name="Lu H."/>
            <person name="Wang Q."/>
            <person name="Cui N."/>
            <person name="Li J."/>
            <person name="Chen X."/>
            <person name="Luo L."/>
            <person name="Yu J."/>
            <person name="Kang L."/>
            <person name="Cui F."/>
        </authorList>
    </citation>
    <scope>NUCLEOTIDE SEQUENCE [LARGE SCALE GENOMIC DNA]</scope>
    <source>
        <strain evidence="3">Lst14</strain>
    </source>
</reference>
<accession>A0A482X877</accession>
<dbReference type="OrthoDB" id="365077at2759"/>